<feature type="chain" id="PRO_5045000857" description="Hydrophobin" evidence="2">
    <location>
        <begin position="19"/>
        <end position="194"/>
    </location>
</feature>
<gene>
    <name evidence="3" type="ORF">BDV28DRAFT_24149</name>
</gene>
<dbReference type="EMBL" id="ML739047">
    <property type="protein sequence ID" value="KAE8355763.1"/>
    <property type="molecule type" value="Genomic_DNA"/>
</dbReference>
<protein>
    <recommendedName>
        <fullName evidence="2">Hydrophobin</fullName>
    </recommendedName>
</protein>
<evidence type="ECO:0000256" key="2">
    <source>
        <dbReference type="RuleBase" id="RU365009"/>
    </source>
</evidence>
<evidence type="ECO:0000256" key="1">
    <source>
        <dbReference type="ARBA" id="ARBA00023157"/>
    </source>
</evidence>
<dbReference type="Pfam" id="PF01185">
    <property type="entry name" value="Hydrophobin"/>
    <property type="match status" value="1"/>
</dbReference>
<keyword evidence="2" id="KW-0732">Signal</keyword>
<keyword evidence="1 2" id="KW-1015">Disulfide bond</keyword>
<evidence type="ECO:0000313" key="3">
    <source>
        <dbReference type="EMBL" id="KAE8355763.1"/>
    </source>
</evidence>
<dbReference type="OrthoDB" id="4292214at2759"/>
<organism evidence="3 4">
    <name type="scientific">Aspergillus coremiiformis</name>
    <dbReference type="NCBI Taxonomy" id="138285"/>
    <lineage>
        <taxon>Eukaryota</taxon>
        <taxon>Fungi</taxon>
        <taxon>Dikarya</taxon>
        <taxon>Ascomycota</taxon>
        <taxon>Pezizomycotina</taxon>
        <taxon>Eurotiomycetes</taxon>
        <taxon>Eurotiomycetidae</taxon>
        <taxon>Eurotiales</taxon>
        <taxon>Aspergillaceae</taxon>
        <taxon>Aspergillus</taxon>
        <taxon>Aspergillus subgen. Circumdati</taxon>
    </lineage>
</organism>
<name>A0A5N6ZEZ3_9EURO</name>
<comment type="subcellular location">
    <subcellularLocation>
        <location evidence="2">Secreted</location>
        <location evidence="2">Cell wall</location>
    </subcellularLocation>
</comment>
<evidence type="ECO:0000313" key="4">
    <source>
        <dbReference type="Proteomes" id="UP000327118"/>
    </source>
</evidence>
<proteinExistence type="inferred from homology"/>
<dbReference type="InterPro" id="IPR001338">
    <property type="entry name" value="Class_I_Hydrophobin"/>
</dbReference>
<dbReference type="Proteomes" id="UP000327118">
    <property type="component" value="Unassembled WGS sequence"/>
</dbReference>
<keyword evidence="2" id="KW-0134">Cell wall</keyword>
<dbReference type="AlphaFoldDB" id="A0A5N6ZEZ3"/>
<feature type="signal peptide" evidence="2">
    <location>
        <begin position="1"/>
        <end position="18"/>
    </location>
</feature>
<sequence length="194" mass="20155">MNPKSRFLLIATIPFAAAVPFSQQTPDPTPTTQVVDPALSSMIAAKASASSANNTCPPSHRSKQCCESVNSITDDITKPLGDAIPLLEGTTFSSLLGLDCLAMADSDPIESCRQDVMCCDGQPGKNAQGGDLLKECVPFDEAVAAKQKALDENKEKPVQAAMSYVALTSSLAAASSSARLVSRPVLAVPTVSAE</sequence>
<reference evidence="4" key="1">
    <citation type="submission" date="2019-04" db="EMBL/GenBank/DDBJ databases">
        <title>Friends and foes A comparative genomics studyof 23 Aspergillus species from section Flavi.</title>
        <authorList>
            <consortium name="DOE Joint Genome Institute"/>
            <person name="Kjaerbolling I."/>
            <person name="Vesth T."/>
            <person name="Frisvad J.C."/>
            <person name="Nybo J.L."/>
            <person name="Theobald S."/>
            <person name="Kildgaard S."/>
            <person name="Isbrandt T."/>
            <person name="Kuo A."/>
            <person name="Sato A."/>
            <person name="Lyhne E.K."/>
            <person name="Kogle M.E."/>
            <person name="Wiebenga A."/>
            <person name="Kun R.S."/>
            <person name="Lubbers R.J."/>
            <person name="Makela M.R."/>
            <person name="Barry K."/>
            <person name="Chovatia M."/>
            <person name="Clum A."/>
            <person name="Daum C."/>
            <person name="Haridas S."/>
            <person name="He G."/>
            <person name="LaButti K."/>
            <person name="Lipzen A."/>
            <person name="Mondo S."/>
            <person name="Riley R."/>
            <person name="Salamov A."/>
            <person name="Simmons B.A."/>
            <person name="Magnuson J.K."/>
            <person name="Henrissat B."/>
            <person name="Mortensen U.H."/>
            <person name="Larsen T.O."/>
            <person name="Devries R.P."/>
            <person name="Grigoriev I.V."/>
            <person name="Machida M."/>
            <person name="Baker S.E."/>
            <person name="Andersen M.R."/>
        </authorList>
    </citation>
    <scope>NUCLEOTIDE SEQUENCE [LARGE SCALE GENOMIC DNA]</scope>
    <source>
        <strain evidence="4">CBS 553.77</strain>
    </source>
</reference>
<accession>A0A5N6ZEZ3</accession>
<keyword evidence="2" id="KW-0964">Secreted</keyword>
<comment type="similarity">
    <text evidence="2">Belongs to the fungal hydrophobin family.</text>
</comment>
<keyword evidence="4" id="KW-1185">Reference proteome</keyword>